<name>A0A9P6W4R7_RHOMI</name>
<keyword evidence="2 5" id="KW-0812">Transmembrane</keyword>
<dbReference type="AlphaFoldDB" id="A0A9P6W4R7"/>
<dbReference type="InterPro" id="IPR018108">
    <property type="entry name" value="MCP_transmembrane"/>
</dbReference>
<evidence type="ECO:0000313" key="8">
    <source>
        <dbReference type="Proteomes" id="UP000777482"/>
    </source>
</evidence>
<dbReference type="Pfam" id="PF00153">
    <property type="entry name" value="Mito_carr"/>
    <property type="match status" value="2"/>
</dbReference>
<dbReference type="InterPro" id="IPR023395">
    <property type="entry name" value="MCP_dom_sf"/>
</dbReference>
<evidence type="ECO:0000256" key="6">
    <source>
        <dbReference type="RuleBase" id="RU000488"/>
    </source>
</evidence>
<dbReference type="PANTHER" id="PTHR46982:SF1">
    <property type="entry name" value="CITRATE_OXOGLUTARATE CARRIER PROTEIN"/>
    <property type="match status" value="1"/>
</dbReference>
<dbReference type="GO" id="GO:0005371">
    <property type="term" value="F:tricarboxylate secondary active transmembrane transporter activity"/>
    <property type="evidence" value="ECO:0007669"/>
    <property type="project" value="TreeGrafter"/>
</dbReference>
<keyword evidence="3" id="KW-1133">Transmembrane helix</keyword>
<dbReference type="PANTHER" id="PTHR46982">
    <property type="entry name" value="CITRATE/OXOGLUTARATE CARRIER PROTEIN"/>
    <property type="match status" value="1"/>
</dbReference>
<dbReference type="PROSITE" id="PS50920">
    <property type="entry name" value="SOLCAR"/>
    <property type="match status" value="2"/>
</dbReference>
<evidence type="ECO:0008006" key="9">
    <source>
        <dbReference type="Google" id="ProtNLM"/>
    </source>
</evidence>
<dbReference type="GO" id="GO:0015742">
    <property type="term" value="P:alpha-ketoglutarate transport"/>
    <property type="evidence" value="ECO:0007669"/>
    <property type="project" value="TreeGrafter"/>
</dbReference>
<comment type="subcellular location">
    <subcellularLocation>
        <location evidence="1">Membrane</location>
        <topology evidence="1">Multi-pass membrane protein</topology>
    </subcellularLocation>
</comment>
<evidence type="ECO:0000256" key="5">
    <source>
        <dbReference type="PROSITE-ProRule" id="PRU00282"/>
    </source>
</evidence>
<evidence type="ECO:0000256" key="1">
    <source>
        <dbReference type="ARBA" id="ARBA00004141"/>
    </source>
</evidence>
<keyword evidence="4 5" id="KW-0472">Membrane</keyword>
<evidence type="ECO:0000256" key="2">
    <source>
        <dbReference type="ARBA" id="ARBA00022692"/>
    </source>
</evidence>
<reference evidence="7 8" key="1">
    <citation type="submission" date="2020-11" db="EMBL/GenBank/DDBJ databases">
        <title>Kefir isolates.</title>
        <authorList>
            <person name="Marcisauskas S."/>
            <person name="Kim Y."/>
            <person name="Blasche S."/>
        </authorList>
    </citation>
    <scope>NUCLEOTIDE SEQUENCE [LARGE SCALE GENOMIC DNA]</scope>
    <source>
        <strain evidence="7 8">KR</strain>
    </source>
</reference>
<comment type="caution">
    <text evidence="7">The sequence shown here is derived from an EMBL/GenBank/DDBJ whole genome shotgun (WGS) entry which is preliminary data.</text>
</comment>
<dbReference type="OrthoDB" id="10253709at2759"/>
<dbReference type="GO" id="GO:0016020">
    <property type="term" value="C:membrane"/>
    <property type="evidence" value="ECO:0007669"/>
    <property type="project" value="UniProtKB-SubCell"/>
</dbReference>
<protein>
    <recommendedName>
        <fullName evidence="9">Mitochondrial carrier</fullName>
    </recommendedName>
</protein>
<accession>A0A9P6W4R7</accession>
<dbReference type="Proteomes" id="UP000777482">
    <property type="component" value="Unassembled WGS sequence"/>
</dbReference>
<proteinExistence type="inferred from homology"/>
<dbReference type="EMBL" id="PUHQ01000018">
    <property type="protein sequence ID" value="KAG0663726.1"/>
    <property type="molecule type" value="Genomic_DNA"/>
</dbReference>
<dbReference type="InterPro" id="IPR053017">
    <property type="entry name" value="Mito_Cit/Oxoglu_Carrier"/>
</dbReference>
<keyword evidence="8" id="KW-1185">Reference proteome</keyword>
<organism evidence="7 8">
    <name type="scientific">Rhodotorula mucilaginosa</name>
    <name type="common">Yeast</name>
    <name type="synonym">Rhodotorula rubra</name>
    <dbReference type="NCBI Taxonomy" id="5537"/>
    <lineage>
        <taxon>Eukaryota</taxon>
        <taxon>Fungi</taxon>
        <taxon>Dikarya</taxon>
        <taxon>Basidiomycota</taxon>
        <taxon>Pucciniomycotina</taxon>
        <taxon>Microbotryomycetes</taxon>
        <taxon>Sporidiobolales</taxon>
        <taxon>Sporidiobolaceae</taxon>
        <taxon>Rhodotorula</taxon>
    </lineage>
</organism>
<feature type="repeat" description="Solcar" evidence="5">
    <location>
        <begin position="9"/>
        <end position="91"/>
    </location>
</feature>
<evidence type="ECO:0000256" key="3">
    <source>
        <dbReference type="ARBA" id="ARBA00022989"/>
    </source>
</evidence>
<gene>
    <name evidence="7" type="ORF">C6P46_002295</name>
</gene>
<comment type="similarity">
    <text evidence="6">Belongs to the mitochondrial carrier (TC 2.A.29) family.</text>
</comment>
<dbReference type="SUPFAM" id="SSF103506">
    <property type="entry name" value="Mitochondrial carrier"/>
    <property type="match status" value="1"/>
</dbReference>
<evidence type="ECO:0000256" key="4">
    <source>
        <dbReference type="ARBA" id="ARBA00023136"/>
    </source>
</evidence>
<sequence length="345" mass="36091">MAPSKTAQLEPVNLLIGSAVSVFEVTTLGQPFEVLKTHMAANRQDSLRTAIRKTTERGGLKGFYQGLIPWAWIESSTAGAVLLFTSSYVEDFATHQANMSRGAAGLLGGAIGGAAQAYLAMGVCTRMKTAEITRNKTLAKVAKGAAPPTAAADLPASTFGLFMEIWRKDGIRGINKGVNAVALRQATNWSSRIGIARAAEQTIKELGHKKPGEPLTPTEKVTASAIGGALGCWNHPLEVIRVEMQSLSSTSPSIATSGIISSTSNGTATLAGAATAAQPSAPPKVQAPTILSTARYIYRENGIRGLFRGVTPRVALGVWRTVCLVSLGDHVKSIVKKDVAASGPD</sequence>
<dbReference type="Gene3D" id="1.50.40.10">
    <property type="entry name" value="Mitochondrial carrier domain"/>
    <property type="match status" value="2"/>
</dbReference>
<dbReference type="GO" id="GO:0005739">
    <property type="term" value="C:mitochondrion"/>
    <property type="evidence" value="ECO:0007669"/>
    <property type="project" value="TreeGrafter"/>
</dbReference>
<feature type="repeat" description="Solcar" evidence="5">
    <location>
        <begin position="215"/>
        <end position="334"/>
    </location>
</feature>
<keyword evidence="6" id="KW-0813">Transport</keyword>
<dbReference type="GO" id="GO:0006843">
    <property type="term" value="P:mitochondrial citrate transmembrane transport"/>
    <property type="evidence" value="ECO:0007669"/>
    <property type="project" value="TreeGrafter"/>
</dbReference>
<evidence type="ECO:0000313" key="7">
    <source>
        <dbReference type="EMBL" id="KAG0663726.1"/>
    </source>
</evidence>